<protein>
    <recommendedName>
        <fullName evidence="5">Autochaperone domain-containing protein</fullName>
    </recommendedName>
</protein>
<dbReference type="Proteomes" id="UP001549112">
    <property type="component" value="Unassembled WGS sequence"/>
</dbReference>
<dbReference type="EMBL" id="JBEPLT010000045">
    <property type="protein sequence ID" value="MET3560897.1"/>
    <property type="molecule type" value="Genomic_DNA"/>
</dbReference>
<comment type="caution">
    <text evidence="3">The sequence shown here is derived from an EMBL/GenBank/DDBJ whole genome shotgun (WGS) entry which is preliminary data.</text>
</comment>
<dbReference type="Gene3D" id="2.160.20.20">
    <property type="match status" value="1"/>
</dbReference>
<keyword evidence="4" id="KW-1185">Reference proteome</keyword>
<dbReference type="SUPFAM" id="SSF51126">
    <property type="entry name" value="Pectin lyase-like"/>
    <property type="match status" value="1"/>
</dbReference>
<proteinExistence type="predicted"/>
<evidence type="ECO:0000256" key="2">
    <source>
        <dbReference type="SAM" id="Phobius"/>
    </source>
</evidence>
<sequence>MVNIFHSYIFSCIFTTAILYFLQIYYVNAVENSCDMQSPFYECMDGKRHTIENKLYYLKNFWRRFNVHSPIAALYVEKNGTVVDASHITIWGNHPYMVSSYGGYVKDGGKLILEDSNFKDIPALRSQNGVISMKGGSIKGISHAIYASGEEADVELVSVNVEIVPDNLKKERSIVSDSGAMVRMSESTVTLNEVGPLLTKLGGRYLLDTMEIKGKGKEKLFSDNTDMIEVFEVFQSGDIHLRDSSIQSNDMHGFLIKNFSGSADDNGKLLQNYGSLDNFKKTDIRIERSNISILGKGVRGLSFYALSPEKTAKILDIDNKTSSETKRTVTGTASVHLSKTVFKVPDGIAIYAKGSDGYKAEAILELSDGTEISGDLLLKGENNSFLSVKASASSLTGAVHIEDESTAHLHLARGSTWFLKPREYKDFKYLKEQSGTTISSVSSVHLSDSTLIFDQDLNKDQDPYDSYQTLLIGKKTDAAPMGKVYSYSAKGNAHIKLNAILNDDGLFYPNKNDRILIYGNVFGTTFVHIQNMEKFLETSDSVKKLSYGGVSSISLIQVSGTAQEDSFKLAHDYITVGGFPYQYRLFAYGPSSSLGKADADNRLVEGEEEFWDFRLEGVYINPDSPKISSPSSSSIRSVSLSRSRSSASDGASTEDHSPSVSSDLAESLPAGSTPVLPIPLMPP</sequence>
<keyword evidence="2" id="KW-0812">Transmembrane</keyword>
<evidence type="ECO:0000313" key="3">
    <source>
        <dbReference type="EMBL" id="MET3560897.1"/>
    </source>
</evidence>
<reference evidence="3 4" key="1">
    <citation type="submission" date="2024-06" db="EMBL/GenBank/DDBJ databases">
        <title>Genomic Encyclopedia of Type Strains, Phase IV (KMG-IV): sequencing the most valuable type-strain genomes for metagenomic binning, comparative biology and taxonomic classification.</title>
        <authorList>
            <person name="Goeker M."/>
        </authorList>
    </citation>
    <scope>NUCLEOTIDE SEQUENCE [LARGE SCALE GENOMIC DNA]</scope>
    <source>
        <strain evidence="3 4">DSM 23650</strain>
    </source>
</reference>
<feature type="compositionally biased region" description="Low complexity" evidence="1">
    <location>
        <begin position="625"/>
        <end position="648"/>
    </location>
</feature>
<dbReference type="InterPro" id="IPR011050">
    <property type="entry name" value="Pectin_lyase_fold/virulence"/>
</dbReference>
<evidence type="ECO:0008006" key="5">
    <source>
        <dbReference type="Google" id="ProtNLM"/>
    </source>
</evidence>
<gene>
    <name evidence="3" type="ORF">ABID39_001613</name>
</gene>
<dbReference type="InterPro" id="IPR012332">
    <property type="entry name" value="Autotransporter_pectin_lyase_C"/>
</dbReference>
<evidence type="ECO:0000313" key="4">
    <source>
        <dbReference type="Proteomes" id="UP001549112"/>
    </source>
</evidence>
<feature type="non-terminal residue" evidence="3">
    <location>
        <position position="683"/>
    </location>
</feature>
<feature type="region of interest" description="Disordered" evidence="1">
    <location>
        <begin position="625"/>
        <end position="683"/>
    </location>
</feature>
<accession>A0ABV2FQQ3</accession>
<keyword evidence="2" id="KW-0472">Membrane</keyword>
<name>A0ABV2FQQ3_9HYPH</name>
<organism evidence="3 4">
    <name type="scientific">Bartonella japonica</name>
    <dbReference type="NCBI Taxonomy" id="357761"/>
    <lineage>
        <taxon>Bacteria</taxon>
        <taxon>Pseudomonadati</taxon>
        <taxon>Pseudomonadota</taxon>
        <taxon>Alphaproteobacteria</taxon>
        <taxon>Hyphomicrobiales</taxon>
        <taxon>Bartonellaceae</taxon>
        <taxon>Bartonella</taxon>
    </lineage>
</organism>
<keyword evidence="2" id="KW-1133">Transmembrane helix</keyword>
<evidence type="ECO:0000256" key="1">
    <source>
        <dbReference type="SAM" id="MobiDB-lite"/>
    </source>
</evidence>
<feature type="transmembrane region" description="Helical" evidence="2">
    <location>
        <begin position="7"/>
        <end position="27"/>
    </location>
</feature>